<keyword evidence="1" id="KW-0560">Oxidoreductase</keyword>
<protein>
    <submittedName>
        <fullName evidence="4">DUF1932 domain-containing protein</fullName>
    </submittedName>
</protein>
<dbReference type="RefSeq" id="WP_350939195.1">
    <property type="nucleotide sequence ID" value="NZ_JAYWLC010000035.1"/>
</dbReference>
<evidence type="ECO:0000259" key="3">
    <source>
        <dbReference type="Pfam" id="PF09130"/>
    </source>
</evidence>
<dbReference type="SUPFAM" id="SSF48179">
    <property type="entry name" value="6-phosphogluconate dehydrogenase C-terminal domain-like"/>
    <property type="match status" value="1"/>
</dbReference>
<proteinExistence type="predicted"/>
<dbReference type="EMBL" id="JAYWLC010000035">
    <property type="protein sequence ID" value="MER5173898.1"/>
    <property type="molecule type" value="Genomic_DNA"/>
</dbReference>
<feature type="domain" description="Phosphogluconate dehydrogenase NAD-binding putative C-terminal" evidence="3">
    <location>
        <begin position="186"/>
        <end position="256"/>
    </location>
</feature>
<accession>A0ABV1SLX5</accession>
<dbReference type="InterPro" id="IPR036291">
    <property type="entry name" value="NAD(P)-bd_dom_sf"/>
</dbReference>
<feature type="domain" description="6-phosphogluconate dehydrogenase NADP-binding" evidence="2">
    <location>
        <begin position="3"/>
        <end position="108"/>
    </location>
</feature>
<gene>
    <name evidence="4" type="ORF">VSX56_19265</name>
</gene>
<dbReference type="SUPFAM" id="SSF51735">
    <property type="entry name" value="NAD(P)-binding Rossmann-fold domains"/>
    <property type="match status" value="1"/>
</dbReference>
<dbReference type="Pfam" id="PF09130">
    <property type="entry name" value="DUF1932"/>
    <property type="match status" value="1"/>
</dbReference>
<comment type="caution">
    <text evidence="4">The sequence shown here is derived from an EMBL/GenBank/DDBJ whole genome shotgun (WGS) entry which is preliminary data.</text>
</comment>
<keyword evidence="5" id="KW-1185">Reference proteome</keyword>
<dbReference type="InterPro" id="IPR015814">
    <property type="entry name" value="Pgluconate_DH_NAD-bd_C"/>
</dbReference>
<dbReference type="InterPro" id="IPR015815">
    <property type="entry name" value="HIBADH-related"/>
</dbReference>
<dbReference type="PIRSF" id="PIRSF000103">
    <property type="entry name" value="HIBADH"/>
    <property type="match status" value="1"/>
</dbReference>
<dbReference type="InterPro" id="IPR008927">
    <property type="entry name" value="6-PGluconate_DH-like_C_sf"/>
</dbReference>
<dbReference type="InterPro" id="IPR006115">
    <property type="entry name" value="6PGDH_NADP-bd"/>
</dbReference>
<evidence type="ECO:0000259" key="2">
    <source>
        <dbReference type="Pfam" id="PF03446"/>
    </source>
</evidence>
<name>A0ABV1SLX5_9RHOB</name>
<evidence type="ECO:0000313" key="4">
    <source>
        <dbReference type="EMBL" id="MER5173898.1"/>
    </source>
</evidence>
<dbReference type="Pfam" id="PF03446">
    <property type="entry name" value="NAD_binding_2"/>
    <property type="match status" value="1"/>
</dbReference>
<evidence type="ECO:0000256" key="1">
    <source>
        <dbReference type="ARBA" id="ARBA00023002"/>
    </source>
</evidence>
<evidence type="ECO:0000313" key="5">
    <source>
        <dbReference type="Proteomes" id="UP001438953"/>
    </source>
</evidence>
<sequence length="280" mass="29845">MRDIAMIGFGEAGQAFAAGFPRRVLAYDNEPDAARRDQLARAAASSGVEFCPNADVALAGAKIVFCLVTADRAIEAARTYAPLLPKGALWCDGNSCAPDSKRQSASLIGAGYVDMAVMSPVHPKGHHTPVLLSGPGSEAMAPWVDTLDMRARRIDGQTGSASTIKMLRSVMVKGLEALTAECFLAARKAGVQDEVLSSLVASSPEMDWLERAGYNLERMMEHGTRRAAEMREVVKTLSALDMPHEVTAAVADWHARIGALGLKGRGGGLDQRAQTLLDRL</sequence>
<dbReference type="Gene3D" id="1.10.1040.10">
    <property type="entry name" value="N-(1-d-carboxylethyl)-l-norvaline Dehydrogenase, domain 2"/>
    <property type="match status" value="1"/>
</dbReference>
<reference evidence="4 5" key="1">
    <citation type="submission" date="2024-06" db="EMBL/GenBank/DDBJ databases">
        <title>Thioclava kandeliae sp. nov. from a rhizosphere soil sample of Kandelia candel in a mangrove.</title>
        <authorList>
            <person name="Mu T."/>
        </authorList>
    </citation>
    <scope>NUCLEOTIDE SEQUENCE [LARGE SCALE GENOMIC DNA]</scope>
    <source>
        <strain evidence="4 5">CPCC 100088</strain>
    </source>
</reference>
<dbReference type="InterPro" id="IPR013328">
    <property type="entry name" value="6PGD_dom2"/>
</dbReference>
<organism evidence="4 5">
    <name type="scientific">Thioclava kandeliae</name>
    <dbReference type="NCBI Taxonomy" id="3070818"/>
    <lineage>
        <taxon>Bacteria</taxon>
        <taxon>Pseudomonadati</taxon>
        <taxon>Pseudomonadota</taxon>
        <taxon>Alphaproteobacteria</taxon>
        <taxon>Rhodobacterales</taxon>
        <taxon>Paracoccaceae</taxon>
        <taxon>Thioclava</taxon>
    </lineage>
</organism>
<dbReference type="Gene3D" id="3.40.50.720">
    <property type="entry name" value="NAD(P)-binding Rossmann-like Domain"/>
    <property type="match status" value="1"/>
</dbReference>
<dbReference type="Proteomes" id="UP001438953">
    <property type="component" value="Unassembled WGS sequence"/>
</dbReference>